<feature type="region of interest" description="Disordered" evidence="3">
    <location>
        <begin position="1133"/>
        <end position="1167"/>
    </location>
</feature>
<feature type="region of interest" description="Disordered" evidence="3">
    <location>
        <begin position="487"/>
        <end position="610"/>
    </location>
</feature>
<dbReference type="InterPro" id="IPR035899">
    <property type="entry name" value="DBL_dom_sf"/>
</dbReference>
<dbReference type="EMBL" id="CVRI01000057">
    <property type="protein sequence ID" value="CRL02246.1"/>
    <property type="molecule type" value="Genomic_DNA"/>
</dbReference>
<dbReference type="FunFam" id="1.20.900.10:FF:000003">
    <property type="entry name" value="Rho guanine nucleotide exchange factor 10 like"/>
    <property type="match status" value="1"/>
</dbReference>
<dbReference type="InterPro" id="IPR011993">
    <property type="entry name" value="PH-like_dom_sf"/>
</dbReference>
<dbReference type="Gene3D" id="2.30.29.30">
    <property type="entry name" value="Pleckstrin-homology domain (PH domain)/Phosphotyrosine-binding domain (PTB)"/>
    <property type="match status" value="1"/>
</dbReference>
<dbReference type="Gene3D" id="1.20.900.10">
    <property type="entry name" value="Dbl homology (DH) domain"/>
    <property type="match status" value="1"/>
</dbReference>
<dbReference type="GO" id="GO:0005085">
    <property type="term" value="F:guanyl-nucleotide exchange factor activity"/>
    <property type="evidence" value="ECO:0007669"/>
    <property type="project" value="UniProtKB-KW"/>
</dbReference>
<proteinExistence type="predicted"/>
<feature type="compositionally biased region" description="Pro residues" evidence="3">
    <location>
        <begin position="562"/>
        <end position="576"/>
    </location>
</feature>
<sequence length="2341" mass="261994">MSNSEQYGEKATVREWKRAIPQAGYIKLGALRYGIRISNLNLSDYSSSNKPQMLSSSTQRSLIMSPSTETISAKAICNDGCCCCLSSKSSQTKLSLSQSAKNRTSSPSSTSSQQPTNIVNKNSVSSSSFKREASPTVCCYNTNGRSQTFRKSDKKEGNFDTFISTRHEEKIVASNVPNQSSNLVNLYQKRSHNQQISLVTNRVPIENYENVNTKTFSYLKDKIKKLENSPNNIHENIINRSTTSITIRAEETTVDVDPVISVSENDQRIYDDKNSRFGSTRLINRDESQSKKQCNLGVQSDGNNNQVNESRIRSENSVNKVEENLKSSLITRQLRDINTHCHLGVNGDDIKVTKVVIKHLTSDVRKNPPIEDSHMKNSLDDNDFSYIDSSSRSVSRSSSTSFASDDLDEKINQRKNRISKIGKFNNNNYSKECFNTKSSANHNKKLENYLSVNDWDTACHRLKENLEKSNIKQHFQVSENSFSSLNINQSSVPEQSPTMDKTSRNNTLKRFGFGRKSSPTTSSSPDRKVTSSKTERLKELTEKLKGHKTGSFKLNSSRSVSPPVPPPLPSPPIPPPRKLKRNSQDNSAASSLDNLLSGGSSPSDASTANNQNLHQIGKSKSVEPSSIFSRQLKSIQERFLRPNISASNLEALNSHKEYLKEDKKINSESLKDDFFTKLSRPESRTIVGSYTQKSIPFRSASFSQADVVSGKYIKSDIASLRASIAHSKSKNSDRSPSPKKKPLNENKNKKYTLTDDANITNESEENLRVDTSNRNSEIDTITEDPMAEILAEEQIKNKVGEINVVQANEMVLETLIEEESPAMHVLPKIQTSELQQAMTCIIPIPVFECVEKEWSLLPEHGGEEFCHPISEDVLPQAKVIENFIEVRLNKELEGESLDKHDQNSFNYMKESDLLPRLDLNENVIQDENNKVKLSISPTIPEVEINSVALQLDEITEKLKEIIPPQSEVCNVVKTQIPQDKSEFIAQKSIDSSEEIQISPEIQEVLETVAETLNEEHKFLKNVLGNNNINIVSLICPEQEQLTSNEKEAMSETKFDSLKATDSSPEPGSFDKSDSEFTETVRKRHSNDTNSGSEKSSPNISSPNINNDDKRKIDKSRRRKGIYIQWPAIEGSQDVESFDSSTVEDIAENERQDTNKSSSAPLKSNEKKLSRSHNLDFCFSEPIMPRQSESLCSLEPYTPDSDYNSNKPLQWPQGHRRQSLTYQSSDERDDPSSASLHPIKCFRNIFIRSDSISDNESDRGSSRDRGTSSPASANEQDLKRYSKRPLRGPYGQMLEAEMKKPTKVHYDGILEELSRNDSMKKSNCSLDSITSRSSGFFNRVSKSRKNAGGSLPVPMHQRTASSPVPLIETTSPDALPMINHKRYPSSVDQRVTDTSDRLSFKNDNKKFSFDSSLLSVEKLSPKRTSSDTTSEKHSKKSFNNDKLKAKKNLDEIRIPTTPLDKALILNTPETPKSVAATPELLAELLKGSSEKLLNEQNHSKKHQSRNNISSSGMSLPTAVLNSLNSLDTRTHVVVELFNTEKNYVESLQTIVTKYLNPLKLPENSAIVDLQTVDEIFFMVPSILNIHEKFLEELKKRLDSWDALQRVGDAYCDVFTKPIVLETYTSFVNNWNKAEDAIRTTKTARPAFAKFLETTAREHKGKLSLDNLLIKIIQKFPNYELMFQRLTKHTEPDHPDYTGCSEALKLVHDILVHLNCKKREATANGQREATLRELENVIEGISDLVSTDRTFLSFEIISMPSGQAGRKERGLFLFSDLLVLTGIKKRSGTIRKPNSISGSFALTLDTNKYKFLTRLQLDDIEIVKSRDENVRRIMKEIEHLTEDSNKLQQIFDLTTSLRCPHQTLEESIRDLQANVQRQLAERQANDSPINILELSFNGGTQNLTLVFSKPDKRAQWEEIFTEAKQKLVASAELTSCNGVCNARILCVTSVPGYSESLNVTNNLNSSINSSIDDNRSSTVSISNTSTISNKTSGIESTQSETNSQHDSVSSSDSEPDTTVDRSVSPSTVSKNCTQNPICDETESQMWLGTEDGFIHVYNCTDNIRIKKNKIKIQHSSAVCSILYLDNRVFVALANGDICVYSRESSPSWNIHSPIVLSLGSMTCPVTKLLNVYGKLWCSIQGVIKVLNSATLQVENNVEISNDSKPISNMTLLNNYVWISMQNSATILCCNVNNLKIICEVNLAPAVNKMLSNCDNIIQQHKAACLRVTSLLACKDIIWIGTSAGVLLTILVQNIGKSTPIVTGITQGHTGHVRFLTLVEINDVASIKRILKNCETPNEDTNFALIISGGDGYEDFRTSGTSTMNEVAGREDSTNHLLMWQQVM</sequence>
<feature type="region of interest" description="Disordered" evidence="3">
    <location>
        <begin position="1417"/>
        <end position="1440"/>
    </location>
</feature>
<keyword evidence="1" id="KW-0344">Guanine-nucleotide releasing factor</keyword>
<feature type="region of interest" description="Disordered" evidence="3">
    <location>
        <begin position="286"/>
        <end position="309"/>
    </location>
</feature>
<gene>
    <name evidence="5" type="ORF">CLUMA_CG015133</name>
</gene>
<dbReference type="Pfam" id="PF19057">
    <property type="entry name" value="PH_19"/>
    <property type="match status" value="1"/>
</dbReference>
<feature type="region of interest" description="Disordered" evidence="3">
    <location>
        <begin position="1969"/>
        <end position="2026"/>
    </location>
</feature>
<feature type="compositionally biased region" description="Polar residues" evidence="3">
    <location>
        <begin position="487"/>
        <end position="508"/>
    </location>
</feature>
<evidence type="ECO:0000256" key="1">
    <source>
        <dbReference type="ARBA" id="ARBA00022658"/>
    </source>
</evidence>
<dbReference type="STRING" id="568069.A0A1J1IT13"/>
<feature type="region of interest" description="Disordered" evidence="3">
    <location>
        <begin position="96"/>
        <end position="127"/>
    </location>
</feature>
<dbReference type="OrthoDB" id="4066896at2759"/>
<keyword evidence="2" id="KW-0175">Coiled coil</keyword>
<feature type="region of interest" description="Disordered" evidence="3">
    <location>
        <begin position="1251"/>
        <end position="1294"/>
    </location>
</feature>
<feature type="compositionally biased region" description="Basic and acidic residues" evidence="3">
    <location>
        <begin position="525"/>
        <end position="544"/>
    </location>
</feature>
<feature type="compositionally biased region" description="Polar residues" evidence="3">
    <location>
        <begin position="1991"/>
        <end position="2003"/>
    </location>
</feature>
<dbReference type="InterPro" id="IPR011047">
    <property type="entry name" value="Quinoprotein_ADH-like_sf"/>
</dbReference>
<dbReference type="Pfam" id="PF00621">
    <property type="entry name" value="RhoGEF"/>
    <property type="match status" value="1"/>
</dbReference>
<dbReference type="CDD" id="cd00160">
    <property type="entry name" value="RhoGEF"/>
    <property type="match status" value="1"/>
</dbReference>
<feature type="region of interest" description="Disordered" evidence="3">
    <location>
        <begin position="1042"/>
        <end position="1115"/>
    </location>
</feature>
<feature type="region of interest" description="Disordered" evidence="3">
    <location>
        <begin position="724"/>
        <end position="774"/>
    </location>
</feature>
<organism evidence="5 6">
    <name type="scientific">Clunio marinus</name>
    <dbReference type="NCBI Taxonomy" id="568069"/>
    <lineage>
        <taxon>Eukaryota</taxon>
        <taxon>Metazoa</taxon>
        <taxon>Ecdysozoa</taxon>
        <taxon>Arthropoda</taxon>
        <taxon>Hexapoda</taxon>
        <taxon>Insecta</taxon>
        <taxon>Pterygota</taxon>
        <taxon>Neoptera</taxon>
        <taxon>Endopterygota</taxon>
        <taxon>Diptera</taxon>
        <taxon>Nematocera</taxon>
        <taxon>Chironomoidea</taxon>
        <taxon>Chironomidae</taxon>
        <taxon>Clunio</taxon>
    </lineage>
</organism>
<dbReference type="SMART" id="SM00325">
    <property type="entry name" value="RhoGEF"/>
    <property type="match status" value="1"/>
</dbReference>
<dbReference type="GO" id="GO:0030036">
    <property type="term" value="P:actin cytoskeleton organization"/>
    <property type="evidence" value="ECO:0007669"/>
    <property type="project" value="TreeGrafter"/>
</dbReference>
<dbReference type="SUPFAM" id="SSF50998">
    <property type="entry name" value="Quinoprotein alcohol dehydrogenase-like"/>
    <property type="match status" value="1"/>
</dbReference>
<evidence type="ECO:0000313" key="5">
    <source>
        <dbReference type="EMBL" id="CRL02246.1"/>
    </source>
</evidence>
<dbReference type="PANTHER" id="PTHR12877">
    <property type="entry name" value="RHO GUANINE NUCLEOTIDE EXCHANGE FACTOR"/>
    <property type="match status" value="1"/>
</dbReference>
<feature type="compositionally biased region" description="Low complexity" evidence="3">
    <location>
        <begin position="1969"/>
        <end position="1990"/>
    </location>
</feature>
<evidence type="ECO:0000256" key="2">
    <source>
        <dbReference type="SAM" id="Coils"/>
    </source>
</evidence>
<reference evidence="5 6" key="1">
    <citation type="submission" date="2015-04" db="EMBL/GenBank/DDBJ databases">
        <authorList>
            <person name="Syromyatnikov M.Y."/>
            <person name="Popov V.N."/>
        </authorList>
    </citation>
    <scope>NUCLEOTIDE SEQUENCE [LARGE SCALE GENOMIC DNA]</scope>
</reference>
<feature type="compositionally biased region" description="Low complexity" evidence="3">
    <location>
        <begin position="1095"/>
        <end position="1105"/>
    </location>
</feature>
<feature type="compositionally biased region" description="Low complexity" evidence="3">
    <location>
        <begin position="96"/>
        <end position="116"/>
    </location>
</feature>
<feature type="coiled-coil region" evidence="2">
    <location>
        <begin position="1828"/>
        <end position="1879"/>
    </location>
</feature>
<feature type="region of interest" description="Disordered" evidence="3">
    <location>
        <begin position="1191"/>
        <end position="1235"/>
    </location>
</feature>
<dbReference type="SUPFAM" id="SSF50729">
    <property type="entry name" value="PH domain-like"/>
    <property type="match status" value="1"/>
</dbReference>
<feature type="compositionally biased region" description="Polar residues" evidence="3">
    <location>
        <begin position="291"/>
        <end position="309"/>
    </location>
</feature>
<feature type="compositionally biased region" description="Low complexity" evidence="3">
    <location>
        <begin position="585"/>
        <end position="601"/>
    </location>
</feature>
<accession>A0A1J1IT13</accession>
<dbReference type="PROSITE" id="PS50010">
    <property type="entry name" value="DH_2"/>
    <property type="match status" value="1"/>
</dbReference>
<feature type="compositionally biased region" description="Polar residues" evidence="3">
    <location>
        <begin position="1133"/>
        <end position="1142"/>
    </location>
</feature>
<feature type="compositionally biased region" description="Basic and acidic residues" evidence="3">
    <location>
        <begin position="1255"/>
        <end position="1265"/>
    </location>
</feature>
<dbReference type="PANTHER" id="PTHR12877:SF15">
    <property type="entry name" value="RHO GUANINE NUCLEOTIDE EXCHANGE FACTOR 17"/>
    <property type="match status" value="1"/>
</dbReference>
<evidence type="ECO:0000256" key="3">
    <source>
        <dbReference type="SAM" id="MobiDB-lite"/>
    </source>
</evidence>
<feature type="compositionally biased region" description="Basic and acidic residues" evidence="3">
    <location>
        <begin position="1044"/>
        <end position="1058"/>
    </location>
</feature>
<dbReference type="SUPFAM" id="SSF48065">
    <property type="entry name" value="DBL homology domain (DH-domain)"/>
    <property type="match status" value="1"/>
</dbReference>
<dbReference type="GO" id="GO:0005737">
    <property type="term" value="C:cytoplasm"/>
    <property type="evidence" value="ECO:0007669"/>
    <property type="project" value="UniProtKB-ARBA"/>
</dbReference>
<dbReference type="Proteomes" id="UP000183832">
    <property type="component" value="Unassembled WGS sequence"/>
</dbReference>
<name>A0A1J1IT13_9DIPT</name>
<evidence type="ECO:0000313" key="6">
    <source>
        <dbReference type="Proteomes" id="UP000183832"/>
    </source>
</evidence>
<keyword evidence="6" id="KW-1185">Reference proteome</keyword>
<feature type="compositionally biased region" description="Basic and acidic residues" evidence="3">
    <location>
        <begin position="1068"/>
        <end position="1080"/>
    </location>
</feature>
<feature type="domain" description="DH" evidence="4">
    <location>
        <begin position="1527"/>
        <end position="1715"/>
    </location>
</feature>
<evidence type="ECO:0000259" key="4">
    <source>
        <dbReference type="PROSITE" id="PS50010"/>
    </source>
</evidence>
<dbReference type="InterPro" id="IPR000219">
    <property type="entry name" value="DH_dom"/>
</dbReference>
<dbReference type="InterPro" id="IPR039919">
    <property type="entry name" value="ARHGEF10/ARHGEF17"/>
</dbReference>
<dbReference type="Pfam" id="PF19056">
    <property type="entry name" value="WD40_2"/>
    <property type="match status" value="1"/>
</dbReference>
<dbReference type="GO" id="GO:0051496">
    <property type="term" value="P:positive regulation of stress fiber assembly"/>
    <property type="evidence" value="ECO:0007669"/>
    <property type="project" value="UniProtKB-ARBA"/>
</dbReference>
<protein>
    <submittedName>
        <fullName evidence="5">CLUMA_CG015133, isoform A</fullName>
    </submittedName>
</protein>